<reference evidence="5 6" key="1">
    <citation type="journal article" date="2014" name="Int. J. Syst. Evol. Microbiol.">
        <title>Sneathiella chungangensis sp. nov., isolated from a marine sand, and emended description of the genus Sneathiella.</title>
        <authorList>
            <person name="Siamphan C."/>
            <person name="Kim H."/>
            <person name="Lee J.S."/>
            <person name="Kim W."/>
        </authorList>
    </citation>
    <scope>NUCLEOTIDE SEQUENCE [LARGE SCALE GENOMIC DNA]</scope>
    <source>
        <strain evidence="5 6">KCTC 32476</strain>
    </source>
</reference>
<dbReference type="GO" id="GO:0003677">
    <property type="term" value="F:DNA binding"/>
    <property type="evidence" value="ECO:0007669"/>
    <property type="project" value="UniProtKB-KW"/>
</dbReference>
<protein>
    <submittedName>
        <fullName evidence="5">Restriction endonuclease subunit S</fullName>
    </submittedName>
</protein>
<keyword evidence="2" id="KW-0680">Restriction system</keyword>
<feature type="domain" description="Type I restriction modification DNA specificity" evidence="4">
    <location>
        <begin position="105"/>
        <end position="283"/>
    </location>
</feature>
<dbReference type="GO" id="GO:0004519">
    <property type="term" value="F:endonuclease activity"/>
    <property type="evidence" value="ECO:0007669"/>
    <property type="project" value="UniProtKB-KW"/>
</dbReference>
<evidence type="ECO:0000313" key="6">
    <source>
        <dbReference type="Proteomes" id="UP000445696"/>
    </source>
</evidence>
<organism evidence="5 6">
    <name type="scientific">Sneathiella chungangensis</name>
    <dbReference type="NCBI Taxonomy" id="1418234"/>
    <lineage>
        <taxon>Bacteria</taxon>
        <taxon>Pseudomonadati</taxon>
        <taxon>Pseudomonadota</taxon>
        <taxon>Alphaproteobacteria</taxon>
        <taxon>Sneathiellales</taxon>
        <taxon>Sneathiellaceae</taxon>
        <taxon>Sneathiella</taxon>
    </lineage>
</organism>
<dbReference type="OrthoDB" id="164285at2"/>
<comment type="similarity">
    <text evidence="1">Belongs to the type-I restriction system S methylase family.</text>
</comment>
<evidence type="ECO:0000313" key="5">
    <source>
        <dbReference type="EMBL" id="MZR23939.1"/>
    </source>
</evidence>
<dbReference type="PANTHER" id="PTHR30408">
    <property type="entry name" value="TYPE-1 RESTRICTION ENZYME ECOKI SPECIFICITY PROTEIN"/>
    <property type="match status" value="1"/>
</dbReference>
<accession>A0A845MJC8</accession>
<keyword evidence="6" id="KW-1185">Reference proteome</keyword>
<dbReference type="InterPro" id="IPR052021">
    <property type="entry name" value="Type-I_RS_S_subunit"/>
</dbReference>
<dbReference type="CDD" id="cd17246">
    <property type="entry name" value="RMtype1_S_SonII-TRD2-CR2_like"/>
    <property type="match status" value="1"/>
</dbReference>
<gene>
    <name evidence="5" type="ORF">GQF03_16510</name>
</gene>
<evidence type="ECO:0000256" key="3">
    <source>
        <dbReference type="ARBA" id="ARBA00023125"/>
    </source>
</evidence>
<dbReference type="AlphaFoldDB" id="A0A845MJC8"/>
<dbReference type="EMBL" id="WTVA01000015">
    <property type="protein sequence ID" value="MZR23939.1"/>
    <property type="molecule type" value="Genomic_DNA"/>
</dbReference>
<dbReference type="Pfam" id="PF01420">
    <property type="entry name" value="Methylase_S"/>
    <property type="match status" value="2"/>
</dbReference>
<dbReference type="Proteomes" id="UP000445696">
    <property type="component" value="Unassembled WGS sequence"/>
</dbReference>
<name>A0A845MJC8_9PROT</name>
<keyword evidence="5" id="KW-0255">Endonuclease</keyword>
<keyword evidence="5" id="KW-0540">Nuclease</keyword>
<proteinExistence type="inferred from homology"/>
<evidence type="ECO:0000259" key="4">
    <source>
        <dbReference type="Pfam" id="PF01420"/>
    </source>
</evidence>
<dbReference type="RefSeq" id="WP_161340388.1">
    <property type="nucleotide sequence ID" value="NZ_JBHSDG010000003.1"/>
</dbReference>
<evidence type="ECO:0000256" key="1">
    <source>
        <dbReference type="ARBA" id="ARBA00010923"/>
    </source>
</evidence>
<keyword evidence="3" id="KW-0238">DNA-binding</keyword>
<dbReference type="InterPro" id="IPR000055">
    <property type="entry name" value="Restrct_endonuc_typeI_TRD"/>
</dbReference>
<dbReference type="GO" id="GO:0009307">
    <property type="term" value="P:DNA restriction-modification system"/>
    <property type="evidence" value="ECO:0007669"/>
    <property type="project" value="UniProtKB-KW"/>
</dbReference>
<dbReference type="InterPro" id="IPR044946">
    <property type="entry name" value="Restrct_endonuc_typeI_TRD_sf"/>
</dbReference>
<sequence length="575" mass="64372">MTDVNQLITEHLDIWTSATEKKSSAGRGNGGAVSLYGIKKLRELILELAVRGKLVEAKELSSEESSAYVSQLLDKKNDLYKQGKIRKPKKYSDVSHAEIGFAVPTNWSSVRLGKIATKITDGSHNPPKNVGSGIPMLSSQNVNFGRIDFDNPTRFVTRSDYLAENERTAIEVGDVLLTIVASLGRSAVVPNNFPEFALQRSVAVVQTGLEPEFLCLLFQSPLCMDYFWRNAKGTAQKGIYLGKLAEMPIIVPPLAEQHRIVAKVKELMGLCDALETQTEDSLKAHQTLVETCLATLTNSQTPEDLSQNWARIENHFDTLFTTQESVKQLKNTVFKLAVSGHLVEQIEYENRSNQKNLRPDAQAEKYDLSAFEEQAKKFQLPKGWVIQPLSRVTSHIVDCPHTTPKWTDSGELCVKSNQIYARHLDLSEPNFVSSQTYLERIERLEPKEDDILYKREGGILGVGARIPKGTRVCLGQRLMLIRAGEAVLAEFLELVINSPWITNFAEEKTTGGAAPRVNMTLVRAYPIPVPPMDEQKRILRRVRDLVQRCSLIDGHMQSARSIERDLADALTLRIH</sequence>
<dbReference type="PANTHER" id="PTHR30408:SF12">
    <property type="entry name" value="TYPE I RESTRICTION ENZYME MJAVIII SPECIFICITY SUBUNIT"/>
    <property type="match status" value="1"/>
</dbReference>
<feature type="domain" description="Type I restriction modification DNA specificity" evidence="4">
    <location>
        <begin position="425"/>
        <end position="548"/>
    </location>
</feature>
<dbReference type="Gene3D" id="3.90.220.20">
    <property type="entry name" value="DNA methylase specificity domains"/>
    <property type="match status" value="2"/>
</dbReference>
<keyword evidence="5" id="KW-0378">Hydrolase</keyword>
<evidence type="ECO:0000256" key="2">
    <source>
        <dbReference type="ARBA" id="ARBA00022747"/>
    </source>
</evidence>
<comment type="caution">
    <text evidence="5">The sequence shown here is derived from an EMBL/GenBank/DDBJ whole genome shotgun (WGS) entry which is preliminary data.</text>
</comment>
<dbReference type="SUPFAM" id="SSF116734">
    <property type="entry name" value="DNA methylase specificity domain"/>
    <property type="match status" value="2"/>
</dbReference>